<feature type="transmembrane region" description="Helical" evidence="2">
    <location>
        <begin position="508"/>
        <end position="529"/>
    </location>
</feature>
<dbReference type="PANTHER" id="PTHR31860:SF5">
    <property type="entry name" value="ARGH (DUF639)"/>
    <property type="match status" value="1"/>
</dbReference>
<dbReference type="PANTHER" id="PTHR31860">
    <property type="entry name" value="HEAT-INDUCIBLE TRANSCRIPTION REPRESSOR (DUF639)-RELATED"/>
    <property type="match status" value="1"/>
</dbReference>
<keyword evidence="1" id="KW-0175">Coiled coil</keyword>
<dbReference type="EMBL" id="VEPZ02000910">
    <property type="protein sequence ID" value="KAE8711613.1"/>
    <property type="molecule type" value="Genomic_DNA"/>
</dbReference>
<accession>A0A6A3B5V4</accession>
<feature type="coiled-coil region" evidence="1">
    <location>
        <begin position="374"/>
        <end position="401"/>
    </location>
</feature>
<keyword evidence="4" id="KW-1185">Reference proteome</keyword>
<comment type="caution">
    <text evidence="3">The sequence shown here is derived from an EMBL/GenBank/DDBJ whole genome shotgun (WGS) entry which is preliminary data.</text>
</comment>
<dbReference type="Pfam" id="PF04842">
    <property type="entry name" value="DUF639"/>
    <property type="match status" value="2"/>
</dbReference>
<protein>
    <submittedName>
        <fullName evidence="3">Uncharacterized protein</fullName>
    </submittedName>
</protein>
<keyword evidence="2" id="KW-1133">Transmembrane helix</keyword>
<dbReference type="InterPro" id="IPR006927">
    <property type="entry name" value="DUF639"/>
</dbReference>
<sequence>MMERKHLSCIASHVLRTTAEELGTCVDHLVEEFEAGWNAEVGDYSRKLIEFCSSEALPKLCQNIEERLHNGSYSRFTYDMMLAWENPTASDTIAKEKEDQKIPVNLPPEQDEIPLFYSDLMPLLVINDEPSVGEDAFVWLGSLVPLVADYVNGRFTFDTLTAPTGNRLFFPAYDKFLKEIDNCMKHLQKQAEPKGVELADDEIILHVEGTTTTQRVVRHIGGTSWPGSGLISFPGRLTLTNYALYFEASGALTYEDAFKINLSRDIEHSVKPASTGPWGALLFDKAIVYESPELQEVLLEFPEMTSCTRRDHWIALTKELAESLKRVNIGQPCSAHSMLKKMSFLDQTILSIETKGVTRKSKAIAGGEDDMISLETAINRTRKEEREVASAKEAMEGLKEEGVTENALILVELLKPLKSVITWFREIISWKRPGATLVAITTITVIVYKEWVGKAISAGLLVHGSTRENIVSAQYGFITISGIIHQANVTILKLHSILVSRAHEHADMVMVGLTGLAILLAVIPLKYLIISGVLHMMMMTSKLGKYMRNNQRERRVKEWWDSIPPTPPRIVDQPALNR</sequence>
<name>A0A6A3B5V4_HIBSY</name>
<organism evidence="3 4">
    <name type="scientific">Hibiscus syriacus</name>
    <name type="common">Rose of Sharon</name>
    <dbReference type="NCBI Taxonomy" id="106335"/>
    <lineage>
        <taxon>Eukaryota</taxon>
        <taxon>Viridiplantae</taxon>
        <taxon>Streptophyta</taxon>
        <taxon>Embryophyta</taxon>
        <taxon>Tracheophyta</taxon>
        <taxon>Spermatophyta</taxon>
        <taxon>Magnoliopsida</taxon>
        <taxon>eudicotyledons</taxon>
        <taxon>Gunneridae</taxon>
        <taxon>Pentapetalae</taxon>
        <taxon>rosids</taxon>
        <taxon>malvids</taxon>
        <taxon>Malvales</taxon>
        <taxon>Malvaceae</taxon>
        <taxon>Malvoideae</taxon>
        <taxon>Hibiscus</taxon>
    </lineage>
</organism>
<evidence type="ECO:0000313" key="4">
    <source>
        <dbReference type="Proteomes" id="UP000436088"/>
    </source>
</evidence>
<gene>
    <name evidence="3" type="ORF">F3Y22_tig00110283pilonHSYRG00085</name>
</gene>
<proteinExistence type="predicted"/>
<dbReference type="Proteomes" id="UP000436088">
    <property type="component" value="Unassembled WGS sequence"/>
</dbReference>
<keyword evidence="2" id="KW-0472">Membrane</keyword>
<reference evidence="3" key="1">
    <citation type="submission" date="2019-09" db="EMBL/GenBank/DDBJ databases">
        <title>Draft genome information of white flower Hibiscus syriacus.</title>
        <authorList>
            <person name="Kim Y.-M."/>
        </authorList>
    </citation>
    <scope>NUCLEOTIDE SEQUENCE [LARGE SCALE GENOMIC DNA]</scope>
    <source>
        <strain evidence="3">YM2019G1</strain>
    </source>
</reference>
<evidence type="ECO:0000313" key="3">
    <source>
        <dbReference type="EMBL" id="KAE8711613.1"/>
    </source>
</evidence>
<evidence type="ECO:0000256" key="1">
    <source>
        <dbReference type="SAM" id="Coils"/>
    </source>
</evidence>
<keyword evidence="2" id="KW-0812">Transmembrane</keyword>
<dbReference type="AlphaFoldDB" id="A0A6A3B5V4"/>
<evidence type="ECO:0000256" key="2">
    <source>
        <dbReference type="SAM" id="Phobius"/>
    </source>
</evidence>